<evidence type="ECO:0000313" key="7">
    <source>
        <dbReference type="Proteomes" id="UP000283732"/>
    </source>
</evidence>
<evidence type="ECO:0000256" key="1">
    <source>
        <dbReference type="SAM" id="SignalP"/>
    </source>
</evidence>
<reference evidence="6 7" key="1">
    <citation type="submission" date="2018-08" db="EMBL/GenBank/DDBJ databases">
        <title>A genome reference for cultivated species of the human gut microbiota.</title>
        <authorList>
            <person name="Zou Y."/>
            <person name="Xue W."/>
            <person name="Luo G."/>
        </authorList>
    </citation>
    <scope>NUCLEOTIDE SEQUENCE [LARGE SCALE GENOMIC DNA]</scope>
    <source>
        <strain evidence="5 7">AM16-50</strain>
        <strain evidence="4 8">AM50-15</strain>
        <strain evidence="3 6">OM05-11AA</strain>
    </source>
</reference>
<feature type="signal peptide" evidence="1">
    <location>
        <begin position="1"/>
        <end position="24"/>
    </location>
</feature>
<evidence type="ECO:0000313" key="6">
    <source>
        <dbReference type="Proteomes" id="UP000261088"/>
    </source>
</evidence>
<dbReference type="Proteomes" id="UP000285173">
    <property type="component" value="Unassembled WGS sequence"/>
</dbReference>
<comment type="caution">
    <text evidence="4">The sequence shown here is derived from an EMBL/GenBank/DDBJ whole genome shotgun (WGS) entry which is preliminary data.</text>
</comment>
<dbReference type="EMBL" id="QSUP01000046">
    <property type="protein sequence ID" value="RGN44973.1"/>
    <property type="molecule type" value="Genomic_DNA"/>
</dbReference>
<evidence type="ECO:0000313" key="9">
    <source>
        <dbReference type="Proteomes" id="UP000437446"/>
    </source>
</evidence>
<accession>A0A3R6D064</accession>
<evidence type="ECO:0000313" key="8">
    <source>
        <dbReference type="Proteomes" id="UP000285173"/>
    </source>
</evidence>
<dbReference type="AlphaFoldDB" id="A0A3R6D064"/>
<protein>
    <submittedName>
        <fullName evidence="4">Uncharacterized protein</fullName>
    </submittedName>
</protein>
<dbReference type="Proteomes" id="UP000437446">
    <property type="component" value="Unassembled WGS sequence"/>
</dbReference>
<keyword evidence="1" id="KW-0732">Signal</keyword>
<feature type="chain" id="PRO_5043187575" evidence="1">
    <location>
        <begin position="25"/>
        <end position="267"/>
    </location>
</feature>
<reference evidence="2 9" key="2">
    <citation type="journal article" date="2019" name="Nat. Med.">
        <title>A library of human gut bacterial isolates paired with longitudinal multiomics data enables mechanistic microbiome research.</title>
        <authorList>
            <person name="Poyet M."/>
            <person name="Groussin M."/>
            <person name="Gibbons S.M."/>
            <person name="Avila-Pacheco J."/>
            <person name="Jiang X."/>
            <person name="Kearney S.M."/>
            <person name="Perrotta A.R."/>
            <person name="Berdy B."/>
            <person name="Zhao S."/>
            <person name="Lieberman T.D."/>
            <person name="Swanson P.K."/>
            <person name="Smith M."/>
            <person name="Roesemann S."/>
            <person name="Alexander J.E."/>
            <person name="Rich S.A."/>
            <person name="Livny J."/>
            <person name="Vlamakis H."/>
            <person name="Clish C."/>
            <person name="Bullock K."/>
            <person name="Deik A."/>
            <person name="Scott J."/>
            <person name="Pierce K.A."/>
            <person name="Xavier R.J."/>
            <person name="Alm E.J."/>
        </authorList>
    </citation>
    <scope>NUCLEOTIDE SEQUENCE [LARGE SCALE GENOMIC DNA]</scope>
    <source>
        <strain evidence="2 9">BIOML-A25</strain>
    </source>
</reference>
<name>A0A3R6D064_9BACT</name>
<proteinExistence type="predicted"/>
<dbReference type="Proteomes" id="UP000283732">
    <property type="component" value="Unassembled WGS sequence"/>
</dbReference>
<dbReference type="EMBL" id="QSEF01000002">
    <property type="protein sequence ID" value="RGZ51248.1"/>
    <property type="molecule type" value="Genomic_DNA"/>
</dbReference>
<evidence type="ECO:0000313" key="5">
    <source>
        <dbReference type="EMBL" id="RHH77358.1"/>
    </source>
</evidence>
<dbReference type="EMBL" id="WNCR01000001">
    <property type="protein sequence ID" value="MTU28452.1"/>
    <property type="molecule type" value="Genomic_DNA"/>
</dbReference>
<organism evidence="4 8">
    <name type="scientific">Parabacteroides merdae</name>
    <dbReference type="NCBI Taxonomy" id="46503"/>
    <lineage>
        <taxon>Bacteria</taxon>
        <taxon>Pseudomonadati</taxon>
        <taxon>Bacteroidota</taxon>
        <taxon>Bacteroidia</taxon>
        <taxon>Bacteroidales</taxon>
        <taxon>Tannerellaceae</taxon>
        <taxon>Parabacteroides</taxon>
    </lineage>
</organism>
<dbReference type="RefSeq" id="WP_005648347.1">
    <property type="nucleotide sequence ID" value="NZ_JADNHS010000014.1"/>
</dbReference>
<evidence type="ECO:0000313" key="2">
    <source>
        <dbReference type="EMBL" id="MTU28452.1"/>
    </source>
</evidence>
<dbReference type="EMBL" id="QRKC01000004">
    <property type="protein sequence ID" value="RHH77358.1"/>
    <property type="molecule type" value="Genomic_DNA"/>
</dbReference>
<evidence type="ECO:0000313" key="3">
    <source>
        <dbReference type="EMBL" id="RGN44973.1"/>
    </source>
</evidence>
<sequence>MKKINKYISMVALSALAMAFNACTDECEREASPVQTDGLTAYIDFNTLTSLEFLPDDEQAFEVKIGRQLATETATVHITAEGEKFNVPQTVEFAAGETEKTVKITFDIAIGTSASVKIGIEESETYIYGLTEQTIKVSRDYTWVSAGSLTFSDATFTGAEEELAVEKAKEGNNLYRIIEPYCEEGAGIHVQFTLDDNNNAVSLLPVGSLFDLGNGYQLYYAPEQYPNYCFFTNEGDSFNFGFLFTDNGSDLYVGSGSFVWNKGYPGK</sequence>
<dbReference type="Proteomes" id="UP000261088">
    <property type="component" value="Unassembled WGS sequence"/>
</dbReference>
<evidence type="ECO:0000313" key="4">
    <source>
        <dbReference type="EMBL" id="RGZ51248.1"/>
    </source>
</evidence>
<gene>
    <name evidence="5" type="ORF">DW191_10435</name>
    <name evidence="4" type="ORF">DW986_01870</name>
    <name evidence="3" type="ORF">DXB61_18230</name>
    <name evidence="2" type="ORF">GMD66_04320</name>
</gene>